<feature type="transmembrane region" description="Helical" evidence="1">
    <location>
        <begin position="17"/>
        <end position="37"/>
    </location>
</feature>
<reference evidence="2 3" key="1">
    <citation type="journal article" date="2013" name="Nature">
        <title>Insights into bilaterian evolution from three spiralian genomes.</title>
        <authorList>
            <person name="Simakov O."/>
            <person name="Marletaz F."/>
            <person name="Cho S.J."/>
            <person name="Edsinger-Gonzales E."/>
            <person name="Havlak P."/>
            <person name="Hellsten U."/>
            <person name="Kuo D.H."/>
            <person name="Larsson T."/>
            <person name="Lv J."/>
            <person name="Arendt D."/>
            <person name="Savage R."/>
            <person name="Osoegawa K."/>
            <person name="de Jong P."/>
            <person name="Grimwood J."/>
            <person name="Chapman J.A."/>
            <person name="Shapiro H."/>
            <person name="Aerts A."/>
            <person name="Otillar R.P."/>
            <person name="Terry A.Y."/>
            <person name="Boore J.L."/>
            <person name="Grigoriev I.V."/>
            <person name="Lindberg D.R."/>
            <person name="Seaver E.C."/>
            <person name="Weisblat D.A."/>
            <person name="Putnam N.H."/>
            <person name="Rokhsar D.S."/>
        </authorList>
    </citation>
    <scope>NUCLEOTIDE SEQUENCE [LARGE SCALE GENOMIC DNA]</scope>
</reference>
<dbReference type="GeneID" id="20233720"/>
<keyword evidence="1" id="KW-1133">Transmembrane helix</keyword>
<proteinExistence type="predicted"/>
<sequence length="65" mass="7491">LHTYHCYSDSILLLASYLPLLPCLHTTVSFILTTITLTPYYRKLHTYHCYSDSILLLAPHLSQLP</sequence>
<dbReference type="CTD" id="20233720"/>
<dbReference type="Proteomes" id="UP000030746">
    <property type="component" value="Unassembled WGS sequence"/>
</dbReference>
<protein>
    <submittedName>
        <fullName evidence="2">Uncharacterized protein</fullName>
    </submittedName>
</protein>
<dbReference type="RefSeq" id="XP_009044621.1">
    <property type="nucleotide sequence ID" value="XM_009046373.1"/>
</dbReference>
<keyword evidence="1" id="KW-0472">Membrane</keyword>
<dbReference type="KEGG" id="lgi:LOTGIDRAFT_135767"/>
<dbReference type="HOGENOM" id="CLU_2856308_0_0_1"/>
<keyword evidence="1" id="KW-0812">Transmembrane</keyword>
<evidence type="ECO:0000313" key="2">
    <source>
        <dbReference type="EMBL" id="ESP04722.1"/>
    </source>
</evidence>
<feature type="non-terminal residue" evidence="2">
    <location>
        <position position="1"/>
    </location>
</feature>
<evidence type="ECO:0000313" key="3">
    <source>
        <dbReference type="Proteomes" id="UP000030746"/>
    </source>
</evidence>
<accession>V4BFS1</accession>
<name>V4BFS1_LOTGI</name>
<evidence type="ECO:0000256" key="1">
    <source>
        <dbReference type="SAM" id="Phobius"/>
    </source>
</evidence>
<keyword evidence="3" id="KW-1185">Reference proteome</keyword>
<gene>
    <name evidence="2" type="ORF">LOTGIDRAFT_135767</name>
</gene>
<dbReference type="EMBL" id="KB199652">
    <property type="protein sequence ID" value="ESP04722.1"/>
    <property type="molecule type" value="Genomic_DNA"/>
</dbReference>
<dbReference type="AlphaFoldDB" id="V4BFS1"/>
<organism evidence="2 3">
    <name type="scientific">Lottia gigantea</name>
    <name type="common">Giant owl limpet</name>
    <dbReference type="NCBI Taxonomy" id="225164"/>
    <lineage>
        <taxon>Eukaryota</taxon>
        <taxon>Metazoa</taxon>
        <taxon>Spiralia</taxon>
        <taxon>Lophotrochozoa</taxon>
        <taxon>Mollusca</taxon>
        <taxon>Gastropoda</taxon>
        <taxon>Patellogastropoda</taxon>
        <taxon>Lottioidea</taxon>
        <taxon>Lottiidae</taxon>
        <taxon>Lottia</taxon>
    </lineage>
</organism>